<dbReference type="Pfam" id="PF10335">
    <property type="entry name" value="DUF294_C"/>
    <property type="match status" value="1"/>
</dbReference>
<dbReference type="CDD" id="cd02205">
    <property type="entry name" value="CBS_pair_SF"/>
    <property type="match status" value="1"/>
</dbReference>
<dbReference type="AlphaFoldDB" id="A0A7S8CAP6"/>
<protein>
    <submittedName>
        <fullName evidence="6">Cyclic nucleotide-binding domain-containing protein</fullName>
    </submittedName>
</protein>
<dbReference type="Gene3D" id="3.10.580.10">
    <property type="entry name" value="CBS-domain"/>
    <property type="match status" value="1"/>
</dbReference>
<dbReference type="PANTHER" id="PTHR43080">
    <property type="entry name" value="CBS DOMAIN-CONTAINING PROTEIN CBSX3, MITOCHONDRIAL"/>
    <property type="match status" value="1"/>
</dbReference>
<dbReference type="SMART" id="SM00116">
    <property type="entry name" value="CBS"/>
    <property type="match status" value="2"/>
</dbReference>
<dbReference type="InterPro" id="IPR005105">
    <property type="entry name" value="GlnD_Uridyltrans_N"/>
</dbReference>
<dbReference type="Pfam" id="PF00027">
    <property type="entry name" value="cNMP_binding"/>
    <property type="match status" value="1"/>
</dbReference>
<evidence type="ECO:0000256" key="1">
    <source>
        <dbReference type="ARBA" id="ARBA00023122"/>
    </source>
</evidence>
<dbReference type="InterPro" id="IPR000595">
    <property type="entry name" value="cNMP-bd_dom"/>
</dbReference>
<name>A0A7S8CAP6_9BACI</name>
<dbReference type="SMART" id="SM00100">
    <property type="entry name" value="cNMP"/>
    <property type="match status" value="1"/>
</dbReference>
<evidence type="ECO:0000256" key="3">
    <source>
        <dbReference type="PROSITE-ProRule" id="PRU00703"/>
    </source>
</evidence>
<dbReference type="PANTHER" id="PTHR43080:SF2">
    <property type="entry name" value="CBS DOMAIN-CONTAINING PROTEIN"/>
    <property type="match status" value="1"/>
</dbReference>
<evidence type="ECO:0000259" key="4">
    <source>
        <dbReference type="PROSITE" id="PS50042"/>
    </source>
</evidence>
<dbReference type="SUPFAM" id="SSF54631">
    <property type="entry name" value="CBS-domain pair"/>
    <property type="match status" value="1"/>
</dbReference>
<keyword evidence="7" id="KW-1185">Reference proteome</keyword>
<dbReference type="InterPro" id="IPR051257">
    <property type="entry name" value="Diverse_CBS-Domain"/>
</dbReference>
<proteinExistence type="predicted"/>
<accession>A0A7S8CAP6</accession>
<dbReference type="InterPro" id="IPR046342">
    <property type="entry name" value="CBS_dom_sf"/>
</dbReference>
<dbReference type="KEGG" id="mcui:G8O30_05725"/>
<dbReference type="EMBL" id="CP049742">
    <property type="protein sequence ID" value="QPC46500.1"/>
    <property type="molecule type" value="Genomic_DNA"/>
</dbReference>
<feature type="domain" description="CBS" evidence="5">
    <location>
        <begin position="230"/>
        <end position="286"/>
    </location>
</feature>
<gene>
    <name evidence="6" type="ORF">G8O30_05725</name>
</gene>
<reference evidence="6 7" key="1">
    <citation type="submission" date="2019-07" db="EMBL/GenBank/DDBJ databases">
        <title>Genome sequence of 2 isolates from Red Sea Mangroves.</title>
        <authorList>
            <person name="Sefrji F."/>
            <person name="Michoud G."/>
            <person name="Merlino G."/>
            <person name="Daffonchio D."/>
        </authorList>
    </citation>
    <scope>NUCLEOTIDE SEQUENCE [LARGE SCALE GENOMIC DNA]</scope>
    <source>
        <strain evidence="6 7">R1DC41</strain>
    </source>
</reference>
<evidence type="ECO:0000313" key="6">
    <source>
        <dbReference type="EMBL" id="QPC46500.1"/>
    </source>
</evidence>
<dbReference type="InterPro" id="IPR000644">
    <property type="entry name" value="CBS_dom"/>
</dbReference>
<organism evidence="6 7">
    <name type="scientific">Mangrovibacillus cuniculi</name>
    <dbReference type="NCBI Taxonomy" id="2593652"/>
    <lineage>
        <taxon>Bacteria</taxon>
        <taxon>Bacillati</taxon>
        <taxon>Bacillota</taxon>
        <taxon>Bacilli</taxon>
        <taxon>Bacillales</taxon>
        <taxon>Bacillaceae</taxon>
        <taxon>Mangrovibacillus</taxon>
    </lineage>
</organism>
<dbReference type="InterPro" id="IPR018821">
    <property type="entry name" value="DUF294_put_nucleoTrafse_sb-bd"/>
</dbReference>
<keyword evidence="1 3" id="KW-0129">CBS domain</keyword>
<feature type="domain" description="CBS" evidence="5">
    <location>
        <begin position="163"/>
        <end position="222"/>
    </location>
</feature>
<dbReference type="Pfam" id="PF03445">
    <property type="entry name" value="DUF294"/>
    <property type="match status" value="1"/>
</dbReference>
<evidence type="ECO:0000313" key="7">
    <source>
        <dbReference type="Proteomes" id="UP000593626"/>
    </source>
</evidence>
<dbReference type="Gene3D" id="2.60.120.10">
    <property type="entry name" value="Jelly Rolls"/>
    <property type="match status" value="1"/>
</dbReference>
<dbReference type="RefSeq" id="WP_239674021.1">
    <property type="nucleotide sequence ID" value="NZ_CP049742.1"/>
</dbReference>
<dbReference type="PROSITE" id="PS51371">
    <property type="entry name" value="CBS"/>
    <property type="match status" value="2"/>
</dbReference>
<dbReference type="CDD" id="cd00038">
    <property type="entry name" value="CAP_ED"/>
    <property type="match status" value="1"/>
</dbReference>
<dbReference type="GO" id="GO:0008773">
    <property type="term" value="F:[protein-PII] uridylyltransferase activity"/>
    <property type="evidence" value="ECO:0007669"/>
    <property type="project" value="InterPro"/>
</dbReference>
<evidence type="ECO:0000259" key="5">
    <source>
        <dbReference type="PROSITE" id="PS51371"/>
    </source>
</evidence>
<keyword evidence="2" id="KW-0010">Activator</keyword>
<dbReference type="Pfam" id="PF00571">
    <property type="entry name" value="CBS"/>
    <property type="match status" value="2"/>
</dbReference>
<sequence length="636" mass="73276">MELQPFHLLCKDFPPFTQLTEEQLRELSNHATPRQFSKNQWIFHEDAPNEDVKIYFLVNGLARNLLHKKNGSTVSLRFYYPGDLLGLVIAFAPNNRTYSVQAMEHCVVYELNKATIMNLMKINDDFSTGIWNRIGESMKSVYDEMKDANSGDDDQLTLLRTRVDSLMWPVHTIKDSEPLSVAAKEMIDQSRSGLIVLNGQNQTVGMITQKDLLRSMIVSTSSPTIVKEWMKPVPFSLQWDAFAYEALSIMKNEDLHVLPVYDGERVVGMLTPSSFLYLNESPYLNITHQVVDADTSEELHSLGSKEQVPVQTFIQDLLDADAYAFDVTEVLTKYHDQLYRRTIQLAEKQLEADGLGKPPIPYAFIVMGSQARREQTFYTDQDNGIILSDYEHLANKKSIENYFLELSKVVNERLVKCGFPLCKGGIMANHSQWRKSLSAYKDDINRWMKEIDAEEIQAFTMLFDFRPVYGDHTLAKELRKYVSERAAKSLVMQQHLMKDALRYRLPSNPFGLIKQKDKVIHVKTAGLMQLVYAVRIQAIKYGIMEVSTIKRLEALKREKRMHPRDAENAKTALHYFLSYRLQNELKHLNEGTPLKNEIPVVTISKEDRAKWKEAIQVAHRMHQVIKISFNRNRVGT</sequence>
<feature type="domain" description="Cyclic nucleotide-binding" evidence="4">
    <location>
        <begin position="15"/>
        <end position="120"/>
    </location>
</feature>
<dbReference type="PROSITE" id="PS50042">
    <property type="entry name" value="CNMP_BINDING_3"/>
    <property type="match status" value="1"/>
</dbReference>
<dbReference type="InterPro" id="IPR018490">
    <property type="entry name" value="cNMP-bd_dom_sf"/>
</dbReference>
<evidence type="ECO:0000256" key="2">
    <source>
        <dbReference type="ARBA" id="ARBA00023159"/>
    </source>
</evidence>
<dbReference type="InterPro" id="IPR014710">
    <property type="entry name" value="RmlC-like_jellyroll"/>
</dbReference>
<dbReference type="SUPFAM" id="SSF51206">
    <property type="entry name" value="cAMP-binding domain-like"/>
    <property type="match status" value="1"/>
</dbReference>
<dbReference type="Proteomes" id="UP000593626">
    <property type="component" value="Chromosome"/>
</dbReference>
<dbReference type="CDD" id="cd05401">
    <property type="entry name" value="NT_GlnE_GlnD_like"/>
    <property type="match status" value="1"/>
</dbReference>